<dbReference type="EMBL" id="JAYKBV010000003">
    <property type="protein sequence ID" value="MEB3039586.1"/>
    <property type="molecule type" value="Genomic_DNA"/>
</dbReference>
<sequence length="440" mass="52688">MKNEESLYTQFLDFEKENNLFDLKDTRGTYYWDIIRYDVFEALMPKNKVFIPKKHNKKILNIFRQIMGFIKLYFGHTSRKYLFYLCSRDRDIFRNHIDKNVFDSLKVLDNKNCLVIESHYNSKDSYFLPQNIYYRFFYKQEFFDFNDVTKIIEQKYGITSINNEFLNRILNKYYSDLFFFKKIIKNFNVKQIYVVQNGIQKGIFRAAKELGIKTFEYQHGIVTENHIAYNYPKIDFLEEQVSLPNIIFSYAPIWFQNNFLPNVNILSLGNSFLYKQLQQNAKKTPIRGIVVISADDIGKRLLEFLRNEKLQKEIKNIPIYFKLHPNQFHQKHYYTEQLKNFDNIKVITDEFSVGELLENFNTLFTILSTAIYEALQSQRKVILLEDDLYNGDQKSFLEYSNFYIIKKVNDFISALNTEIVTDKNVTFFAPFDKEAFLNAL</sequence>
<dbReference type="InterPro" id="IPR007833">
    <property type="entry name" value="Capsule_polysaccharide_synth"/>
</dbReference>
<proteinExistence type="predicted"/>
<keyword evidence="2" id="KW-1185">Reference proteome</keyword>
<evidence type="ECO:0000313" key="2">
    <source>
        <dbReference type="Proteomes" id="UP001324270"/>
    </source>
</evidence>
<comment type="caution">
    <text evidence="1">The sequence shown here is derived from an EMBL/GenBank/DDBJ whole genome shotgun (WGS) entry which is preliminary data.</text>
</comment>
<organism evidence="1 2">
    <name type="scientific">Capnocytophaga gingivalis</name>
    <dbReference type="NCBI Taxonomy" id="1017"/>
    <lineage>
        <taxon>Bacteria</taxon>
        <taxon>Pseudomonadati</taxon>
        <taxon>Bacteroidota</taxon>
        <taxon>Flavobacteriia</taxon>
        <taxon>Flavobacteriales</taxon>
        <taxon>Flavobacteriaceae</taxon>
        <taxon>Capnocytophaga</taxon>
    </lineage>
</organism>
<gene>
    <name evidence="1" type="ORF">VJJ49_02600</name>
</gene>
<evidence type="ECO:0000313" key="1">
    <source>
        <dbReference type="EMBL" id="MEB3039586.1"/>
    </source>
</evidence>
<dbReference type="Pfam" id="PF05159">
    <property type="entry name" value="Capsule_synth"/>
    <property type="match status" value="1"/>
</dbReference>
<reference evidence="1 2" key="1">
    <citation type="submission" date="2023-12" db="EMBL/GenBank/DDBJ databases">
        <title>Genomic sequences of Capnocytophaga and Parvimonas strains.</title>
        <authorList>
            <person name="Watt R.M."/>
            <person name="Wang M."/>
            <person name="Yang T."/>
            <person name="Tong W.M."/>
        </authorList>
    </citation>
    <scope>NUCLEOTIDE SEQUENCE [LARGE SCALE GENOMIC DNA]</scope>
    <source>
        <strain evidence="1 2">CCUG 13156</strain>
    </source>
</reference>
<protein>
    <submittedName>
        <fullName evidence="1">Uncharacterized protein</fullName>
    </submittedName>
</protein>
<accession>A0ABU5Y6P5</accession>
<name>A0ABU5Y6P5_9FLAO</name>
<dbReference type="Proteomes" id="UP001324270">
    <property type="component" value="Unassembled WGS sequence"/>
</dbReference>
<dbReference type="RefSeq" id="WP_323978843.1">
    <property type="nucleotide sequence ID" value="NZ_JAYKBV010000003.1"/>
</dbReference>